<evidence type="ECO:0000256" key="2">
    <source>
        <dbReference type="ARBA" id="ARBA00023315"/>
    </source>
</evidence>
<accession>N1PQS7</accession>
<dbReference type="GO" id="GO:0004059">
    <property type="term" value="F:aralkylamine N-acetyltransferase activity"/>
    <property type="evidence" value="ECO:0007669"/>
    <property type="project" value="TreeGrafter"/>
</dbReference>
<dbReference type="eggNOG" id="KOG4144">
    <property type="taxonomic scope" value="Eukaryota"/>
</dbReference>
<dbReference type="HOGENOM" id="CLU_061829_0_2_1"/>
<dbReference type="OMA" id="PTLIGHV"/>
<dbReference type="EMBL" id="KB446538">
    <property type="protein sequence ID" value="EME45298.1"/>
    <property type="molecule type" value="Genomic_DNA"/>
</dbReference>
<dbReference type="GO" id="GO:0005737">
    <property type="term" value="C:cytoplasm"/>
    <property type="evidence" value="ECO:0007669"/>
    <property type="project" value="TreeGrafter"/>
</dbReference>
<gene>
    <name evidence="5" type="ORF">DOTSEDRAFT_129089</name>
</gene>
<name>N1PQS7_DOTSN</name>
<evidence type="ECO:0000313" key="6">
    <source>
        <dbReference type="Proteomes" id="UP000016933"/>
    </source>
</evidence>
<evidence type="ECO:0000256" key="3">
    <source>
        <dbReference type="SAM" id="MobiDB-lite"/>
    </source>
</evidence>
<reference evidence="5 6" key="2">
    <citation type="journal article" date="2012" name="PLoS Pathog.">
        <title>Diverse lifestyles and strategies of plant pathogenesis encoded in the genomes of eighteen Dothideomycetes fungi.</title>
        <authorList>
            <person name="Ohm R.A."/>
            <person name="Feau N."/>
            <person name="Henrissat B."/>
            <person name="Schoch C.L."/>
            <person name="Horwitz B.A."/>
            <person name="Barry K.W."/>
            <person name="Condon B.J."/>
            <person name="Copeland A.C."/>
            <person name="Dhillon B."/>
            <person name="Glaser F."/>
            <person name="Hesse C.N."/>
            <person name="Kosti I."/>
            <person name="LaButti K."/>
            <person name="Lindquist E.A."/>
            <person name="Lucas S."/>
            <person name="Salamov A.A."/>
            <person name="Bradshaw R.E."/>
            <person name="Ciuffetti L."/>
            <person name="Hamelin R.C."/>
            <person name="Kema G.H.J."/>
            <person name="Lawrence C."/>
            <person name="Scott J.A."/>
            <person name="Spatafora J.W."/>
            <person name="Turgeon B.G."/>
            <person name="de Wit P.J.G.M."/>
            <person name="Zhong S."/>
            <person name="Goodwin S.B."/>
            <person name="Grigoriev I.V."/>
        </authorList>
    </citation>
    <scope>NUCLEOTIDE SEQUENCE [LARGE SCALE GENOMIC DNA]</scope>
    <source>
        <strain evidence="6">NZE10 / CBS 128990</strain>
    </source>
</reference>
<dbReference type="InterPro" id="IPR051635">
    <property type="entry name" value="SNAT-like"/>
</dbReference>
<protein>
    <recommendedName>
        <fullName evidence="4">N-acetyltransferase domain-containing protein</fullName>
    </recommendedName>
</protein>
<evidence type="ECO:0000313" key="5">
    <source>
        <dbReference type="EMBL" id="EME45298.1"/>
    </source>
</evidence>
<dbReference type="Gene3D" id="3.40.630.30">
    <property type="match status" value="1"/>
</dbReference>
<dbReference type="PROSITE" id="PS51186">
    <property type="entry name" value="GNAT"/>
    <property type="match status" value="1"/>
</dbReference>
<proteinExistence type="predicted"/>
<keyword evidence="6" id="KW-1185">Reference proteome</keyword>
<dbReference type="OrthoDB" id="30840at2759"/>
<dbReference type="InterPro" id="IPR016181">
    <property type="entry name" value="Acyl_CoA_acyltransferase"/>
</dbReference>
<feature type="region of interest" description="Disordered" evidence="3">
    <location>
        <begin position="90"/>
        <end position="111"/>
    </location>
</feature>
<keyword evidence="2" id="KW-0012">Acyltransferase</keyword>
<evidence type="ECO:0000256" key="1">
    <source>
        <dbReference type="ARBA" id="ARBA00022679"/>
    </source>
</evidence>
<dbReference type="PANTHER" id="PTHR10908">
    <property type="entry name" value="SEROTONIN N-ACETYLTRANSFERASE"/>
    <property type="match status" value="1"/>
</dbReference>
<keyword evidence="1" id="KW-0808">Transferase</keyword>
<organism evidence="5 6">
    <name type="scientific">Dothistroma septosporum (strain NZE10 / CBS 128990)</name>
    <name type="common">Red band needle blight fungus</name>
    <name type="synonym">Mycosphaerella pini</name>
    <dbReference type="NCBI Taxonomy" id="675120"/>
    <lineage>
        <taxon>Eukaryota</taxon>
        <taxon>Fungi</taxon>
        <taxon>Dikarya</taxon>
        <taxon>Ascomycota</taxon>
        <taxon>Pezizomycotina</taxon>
        <taxon>Dothideomycetes</taxon>
        <taxon>Dothideomycetidae</taxon>
        <taxon>Mycosphaerellales</taxon>
        <taxon>Mycosphaerellaceae</taxon>
        <taxon>Dothistroma</taxon>
    </lineage>
</organism>
<reference evidence="6" key="1">
    <citation type="journal article" date="2012" name="PLoS Genet.">
        <title>The genomes of the fungal plant pathogens Cladosporium fulvum and Dothistroma septosporum reveal adaptation to different hosts and lifestyles but also signatures of common ancestry.</title>
        <authorList>
            <person name="de Wit P.J.G.M."/>
            <person name="van der Burgt A."/>
            <person name="Oekmen B."/>
            <person name="Stergiopoulos I."/>
            <person name="Abd-Elsalam K.A."/>
            <person name="Aerts A.L."/>
            <person name="Bahkali A.H."/>
            <person name="Beenen H.G."/>
            <person name="Chettri P."/>
            <person name="Cox M.P."/>
            <person name="Datema E."/>
            <person name="de Vries R.P."/>
            <person name="Dhillon B."/>
            <person name="Ganley A.R."/>
            <person name="Griffiths S.A."/>
            <person name="Guo Y."/>
            <person name="Hamelin R.C."/>
            <person name="Henrissat B."/>
            <person name="Kabir M.S."/>
            <person name="Jashni M.K."/>
            <person name="Kema G."/>
            <person name="Klaubauf S."/>
            <person name="Lapidus A."/>
            <person name="Levasseur A."/>
            <person name="Lindquist E."/>
            <person name="Mehrabi R."/>
            <person name="Ohm R.A."/>
            <person name="Owen T.J."/>
            <person name="Salamov A."/>
            <person name="Schwelm A."/>
            <person name="Schijlen E."/>
            <person name="Sun H."/>
            <person name="van den Burg H.A."/>
            <person name="van Ham R.C.H.J."/>
            <person name="Zhang S."/>
            <person name="Goodwin S.B."/>
            <person name="Grigoriev I.V."/>
            <person name="Collemare J."/>
            <person name="Bradshaw R.E."/>
        </authorList>
    </citation>
    <scope>NUCLEOTIDE SEQUENCE [LARGE SCALE GENOMIC DNA]</scope>
    <source>
        <strain evidence="6">NZE10 / CBS 128990</strain>
    </source>
</reference>
<feature type="domain" description="N-acetyltransferase" evidence="4">
    <location>
        <begin position="39"/>
        <end position="196"/>
    </location>
</feature>
<dbReference type="AlphaFoldDB" id="N1PQS7"/>
<sequence>MKPHTFFSSLSYEHAAMCHALEKVTFPPAETATLAKFQYRLSRCPELCLGMFVDVAGAAKVGGLADDLRLHDDTGHDGVLIGQISATRTSDDTVTEGAMASPPSGDCSTTGHRAEGRTVCIHAVAIVPAFQKLGLGRRMVSTYLQFLAQGHLADRVAILAHDHLLQYYESFGFVNCGLSKNLYGDGGWYDMICELGDMPVASRR</sequence>
<dbReference type="Pfam" id="PF13673">
    <property type="entry name" value="Acetyltransf_10"/>
    <property type="match status" value="1"/>
</dbReference>
<dbReference type="SUPFAM" id="SSF55729">
    <property type="entry name" value="Acyl-CoA N-acyltransferases (Nat)"/>
    <property type="match status" value="1"/>
</dbReference>
<evidence type="ECO:0000259" key="4">
    <source>
        <dbReference type="PROSITE" id="PS51186"/>
    </source>
</evidence>
<dbReference type="InterPro" id="IPR000182">
    <property type="entry name" value="GNAT_dom"/>
</dbReference>
<dbReference type="PANTHER" id="PTHR10908:SF0">
    <property type="entry name" value="SEROTONIN N-ACETYLTRANSFERASE"/>
    <property type="match status" value="1"/>
</dbReference>
<dbReference type="Proteomes" id="UP000016933">
    <property type="component" value="Unassembled WGS sequence"/>
</dbReference>
<dbReference type="STRING" id="675120.N1PQS7"/>